<name>A0ABS4UTD6_9ACTN</name>
<accession>A0ABS4UTD6</accession>
<evidence type="ECO:0000313" key="1">
    <source>
        <dbReference type="EMBL" id="MBP2354912.1"/>
    </source>
</evidence>
<evidence type="ECO:0000313" key="2">
    <source>
        <dbReference type="Proteomes" id="UP000755585"/>
    </source>
</evidence>
<sequence length="74" mass="8034">MSFLGYGEYVEPLVGQLDAGMSAAGLHARSWPPSLFTHLERAADDQLLVHHLPLPGLGHVQRQGATVTWHPVPV</sequence>
<protein>
    <submittedName>
        <fullName evidence="1">Uncharacterized protein</fullName>
    </submittedName>
</protein>
<dbReference type="Proteomes" id="UP000755585">
    <property type="component" value="Unassembled WGS sequence"/>
</dbReference>
<dbReference type="EMBL" id="JAGINT010000002">
    <property type="protein sequence ID" value="MBP2354912.1"/>
    <property type="molecule type" value="Genomic_DNA"/>
</dbReference>
<reference evidence="1 2" key="1">
    <citation type="submission" date="2021-03" db="EMBL/GenBank/DDBJ databases">
        <title>Sequencing the genomes of 1000 actinobacteria strains.</title>
        <authorList>
            <person name="Klenk H.-P."/>
        </authorList>
    </citation>
    <scope>NUCLEOTIDE SEQUENCE [LARGE SCALE GENOMIC DNA]</scope>
    <source>
        <strain evidence="1 2">DSM 18824</strain>
    </source>
</reference>
<gene>
    <name evidence="1" type="ORF">JOF29_006022</name>
</gene>
<comment type="caution">
    <text evidence="1">The sequence shown here is derived from an EMBL/GenBank/DDBJ whole genome shotgun (WGS) entry which is preliminary data.</text>
</comment>
<proteinExistence type="predicted"/>
<dbReference type="RefSeq" id="WP_209697649.1">
    <property type="nucleotide sequence ID" value="NZ_BAAAVU010000008.1"/>
</dbReference>
<keyword evidence="2" id="KW-1185">Reference proteome</keyword>
<organism evidence="1 2">
    <name type="scientific">Kribbella aluminosa</name>
    <dbReference type="NCBI Taxonomy" id="416017"/>
    <lineage>
        <taxon>Bacteria</taxon>
        <taxon>Bacillati</taxon>
        <taxon>Actinomycetota</taxon>
        <taxon>Actinomycetes</taxon>
        <taxon>Propionibacteriales</taxon>
        <taxon>Kribbellaceae</taxon>
        <taxon>Kribbella</taxon>
    </lineage>
</organism>